<sequence length="93" mass="10960">MKRYTINRYEITNCNAKLIEKKCSDYYPMPGNIFEPQKVYELVFLKEDKSTVSLEVSAFEYNVVEVGWEGRLIYQGYELISFGNWIQQSKKGV</sequence>
<name>A0A1Y4M4Z7_9FIRM</name>
<accession>A0A1Y4M4Z7</accession>
<protein>
    <recommendedName>
        <fullName evidence="3">DUF2500 domain-containing protein</fullName>
    </recommendedName>
</protein>
<comment type="caution">
    <text evidence="1">The sequence shown here is derived from an EMBL/GenBank/DDBJ whole genome shotgun (WGS) entry which is preliminary data.</text>
</comment>
<dbReference type="Gene3D" id="2.40.50.660">
    <property type="match status" value="1"/>
</dbReference>
<reference evidence="2" key="1">
    <citation type="submission" date="2017-04" db="EMBL/GenBank/DDBJ databases">
        <title>Function of individual gut microbiota members based on whole genome sequencing of pure cultures obtained from chicken caecum.</title>
        <authorList>
            <person name="Medvecky M."/>
            <person name="Cejkova D."/>
            <person name="Polansky O."/>
            <person name="Karasova D."/>
            <person name="Kubasova T."/>
            <person name="Cizek A."/>
            <person name="Rychlik I."/>
        </authorList>
    </citation>
    <scope>NUCLEOTIDE SEQUENCE [LARGE SCALE GENOMIC DNA]</scope>
    <source>
        <strain evidence="2">An178</strain>
    </source>
</reference>
<evidence type="ECO:0008006" key="3">
    <source>
        <dbReference type="Google" id="ProtNLM"/>
    </source>
</evidence>
<dbReference type="Proteomes" id="UP000195447">
    <property type="component" value="Unassembled WGS sequence"/>
</dbReference>
<dbReference type="EMBL" id="NFKM01000002">
    <property type="protein sequence ID" value="OUP61772.1"/>
    <property type="molecule type" value="Genomic_DNA"/>
</dbReference>
<evidence type="ECO:0000313" key="2">
    <source>
        <dbReference type="Proteomes" id="UP000195447"/>
    </source>
</evidence>
<proteinExistence type="predicted"/>
<dbReference type="AlphaFoldDB" id="A0A1Y4M4Z7"/>
<keyword evidence="2" id="KW-1185">Reference proteome</keyword>
<gene>
    <name evidence="1" type="ORF">B5F14_02095</name>
</gene>
<organism evidence="1 2">
    <name type="scientific">Faecalitalea cylindroides</name>
    <dbReference type="NCBI Taxonomy" id="39483"/>
    <lineage>
        <taxon>Bacteria</taxon>
        <taxon>Bacillati</taxon>
        <taxon>Bacillota</taxon>
        <taxon>Erysipelotrichia</taxon>
        <taxon>Erysipelotrichales</taxon>
        <taxon>Erysipelotrichaceae</taxon>
        <taxon>Faecalitalea</taxon>
    </lineage>
</organism>
<evidence type="ECO:0000313" key="1">
    <source>
        <dbReference type="EMBL" id="OUP61772.1"/>
    </source>
</evidence>
<dbReference type="RefSeq" id="WP_087158204.1">
    <property type="nucleotide sequence ID" value="NZ_NFKM01000002.1"/>
</dbReference>